<evidence type="ECO:0000313" key="6">
    <source>
        <dbReference type="EMBL" id="MBB6078841.1"/>
    </source>
</evidence>
<dbReference type="InterPro" id="IPR048284">
    <property type="entry name" value="EryCIII-like_N"/>
</dbReference>
<dbReference type="AlphaFoldDB" id="A0A7W9TF07"/>
<dbReference type="Proteomes" id="UP000591537">
    <property type="component" value="Unassembled WGS sequence"/>
</dbReference>
<dbReference type="PANTHER" id="PTHR48050">
    <property type="entry name" value="STEROL 3-BETA-GLUCOSYLTRANSFERASE"/>
    <property type="match status" value="1"/>
</dbReference>
<comment type="similarity">
    <text evidence="1">Belongs to the glycosyltransferase 28 family.</text>
</comment>
<feature type="domain" description="Erythromycin biosynthesis protein CIII-like C-terminal" evidence="4">
    <location>
        <begin position="233"/>
        <end position="375"/>
    </location>
</feature>
<dbReference type="InterPro" id="IPR050426">
    <property type="entry name" value="Glycosyltransferase_28"/>
</dbReference>
<evidence type="ECO:0000259" key="5">
    <source>
        <dbReference type="Pfam" id="PF21036"/>
    </source>
</evidence>
<name>A0A7W9TF07_9ACTN</name>
<accession>A0A7W9TF07</accession>
<evidence type="ECO:0000256" key="1">
    <source>
        <dbReference type="ARBA" id="ARBA00006962"/>
    </source>
</evidence>
<proteinExistence type="inferred from homology"/>
<dbReference type="SUPFAM" id="SSF53756">
    <property type="entry name" value="UDP-Glycosyltransferase/glycogen phosphorylase"/>
    <property type="match status" value="1"/>
</dbReference>
<dbReference type="Pfam" id="PF21036">
    <property type="entry name" value="EryCIII-like_N"/>
    <property type="match status" value="1"/>
</dbReference>
<evidence type="ECO:0000256" key="2">
    <source>
        <dbReference type="ARBA" id="ARBA00022676"/>
    </source>
</evidence>
<reference evidence="6 7" key="1">
    <citation type="submission" date="2020-08" db="EMBL/GenBank/DDBJ databases">
        <title>Genomic Encyclopedia of Type Strains, Phase IV (KMG-IV): sequencing the most valuable type-strain genomes for metagenomic binning, comparative biology and taxonomic classification.</title>
        <authorList>
            <person name="Goeker M."/>
        </authorList>
    </citation>
    <scope>NUCLEOTIDE SEQUENCE [LARGE SCALE GENOMIC DNA]</scope>
    <source>
        <strain evidence="6 7">DSM 43350</strain>
    </source>
</reference>
<dbReference type="InterPro" id="IPR002213">
    <property type="entry name" value="UDP_glucos_trans"/>
</dbReference>
<feature type="domain" description="Erythromycin biosynthesis protein CIII-like N-terminal" evidence="5">
    <location>
        <begin position="22"/>
        <end position="218"/>
    </location>
</feature>
<dbReference type="Pfam" id="PF06722">
    <property type="entry name" value="EryCIII-like_C"/>
    <property type="match status" value="1"/>
</dbReference>
<dbReference type="InterPro" id="IPR010610">
    <property type="entry name" value="EryCIII-like_C"/>
</dbReference>
<evidence type="ECO:0000259" key="4">
    <source>
        <dbReference type="Pfam" id="PF06722"/>
    </source>
</evidence>
<dbReference type="Gene3D" id="3.40.50.2000">
    <property type="entry name" value="Glycogen Phosphorylase B"/>
    <property type="match status" value="2"/>
</dbReference>
<dbReference type="GO" id="GO:0017000">
    <property type="term" value="P:antibiotic biosynthetic process"/>
    <property type="evidence" value="ECO:0007669"/>
    <property type="project" value="UniProtKB-ARBA"/>
</dbReference>
<evidence type="ECO:0000313" key="7">
    <source>
        <dbReference type="Proteomes" id="UP000591537"/>
    </source>
</evidence>
<gene>
    <name evidence="6" type="ORF">HNR57_004783</name>
</gene>
<dbReference type="GO" id="GO:0016758">
    <property type="term" value="F:hexosyltransferase activity"/>
    <property type="evidence" value="ECO:0007669"/>
    <property type="project" value="UniProtKB-ARBA"/>
</dbReference>
<dbReference type="GO" id="GO:0008194">
    <property type="term" value="F:UDP-glycosyltransferase activity"/>
    <property type="evidence" value="ECO:0007669"/>
    <property type="project" value="InterPro"/>
</dbReference>
<organism evidence="6 7">
    <name type="scientific">Streptomyces paradoxus</name>
    <dbReference type="NCBI Taxonomy" id="66375"/>
    <lineage>
        <taxon>Bacteria</taxon>
        <taxon>Bacillati</taxon>
        <taxon>Actinomycetota</taxon>
        <taxon>Actinomycetes</taxon>
        <taxon>Kitasatosporales</taxon>
        <taxon>Streptomycetaceae</taxon>
        <taxon>Streptomyces</taxon>
    </lineage>
</organism>
<comment type="caution">
    <text evidence="6">The sequence shown here is derived from an EMBL/GenBank/DDBJ whole genome shotgun (WGS) entry which is preliminary data.</text>
</comment>
<dbReference type="PANTHER" id="PTHR48050:SF13">
    <property type="entry name" value="STEROL 3-BETA-GLUCOSYLTRANSFERASE UGT80A2"/>
    <property type="match status" value="1"/>
</dbReference>
<sequence length="383" mass="40088">MKTLVATGPAHPLYYPIVPLAWALRAAGHEVLVAAPESFEGPVRGSGLPMAPVYGPLDMGEVMAKDRDGGRVQVPDTDEEMAEGIGRGFGRLAARTLEGTAELVDRWRPDLIVAESYGYAAAAAASARHGIPWVKHVVGPGDLPVDPWIADELAPELKELGLGALPEPALVLDNCPPLLGDPAPGTTPLRYVPYGEPGTVPEWVLRPRTRPRLLVTLGSVQPQIGGAPMLGQIVRSLGELDVDLVVAVADHLVGQLGPLPDRVIATGWQSLTSVLPGCDAAVHHGGPGTMMACLVHGVPQVVVPGRGKPLDAIARLTDLGAVRRIHPAELSPATMLEAVRALLDDPSHARQARTVADDNARRPSPALTVPVLEELVAGHAAGA</sequence>
<keyword evidence="2" id="KW-0328">Glycosyltransferase</keyword>
<dbReference type="CDD" id="cd03784">
    <property type="entry name" value="GT1_Gtf-like"/>
    <property type="match status" value="1"/>
</dbReference>
<evidence type="ECO:0000256" key="3">
    <source>
        <dbReference type="ARBA" id="ARBA00022679"/>
    </source>
</evidence>
<dbReference type="EMBL" id="JACHGV010000007">
    <property type="protein sequence ID" value="MBB6078841.1"/>
    <property type="molecule type" value="Genomic_DNA"/>
</dbReference>
<dbReference type="RefSeq" id="WP_184562568.1">
    <property type="nucleotide sequence ID" value="NZ_BAAARS010000006.1"/>
</dbReference>
<keyword evidence="7" id="KW-1185">Reference proteome</keyword>
<protein>
    <submittedName>
        <fullName evidence="6">UDP:flavonoid glycosyltransferase YjiC (YdhE family)</fullName>
    </submittedName>
</protein>
<keyword evidence="3 6" id="KW-0808">Transferase</keyword>